<reference evidence="2 3" key="1">
    <citation type="submission" date="2020-10" db="EMBL/GenBank/DDBJ databases">
        <title>Sequencing the genomes of 1000 actinobacteria strains.</title>
        <authorList>
            <person name="Klenk H.-P."/>
        </authorList>
    </citation>
    <scope>NUCLEOTIDE SEQUENCE [LARGE SCALE GENOMIC DNA]</scope>
    <source>
        <strain evidence="2 3">DSM 46744</strain>
    </source>
</reference>
<sequence length="185" mass="19600">MTPRPLDTAALRRLLDSPDAPRVIDVRTPAEYESVRIPGSWNVPLDLLRAHAAELRDHLGDRTVLVCRSGVRSEQAAEVLALDGPRVLSGGLTAWQAADAPVETGRPRWELERQVRLVAGTIVLASILASTAVPRAKWVAGAIGGGLTFAALSGTCAMGTALSKLPYNRGPRIGIDDVRAALGGR</sequence>
<dbReference type="Gene3D" id="3.40.250.10">
    <property type="entry name" value="Rhodanese-like domain"/>
    <property type="match status" value="1"/>
</dbReference>
<dbReference type="Proteomes" id="UP000627838">
    <property type="component" value="Unassembled WGS sequence"/>
</dbReference>
<dbReference type="Pfam" id="PF11127">
    <property type="entry name" value="YgaP-like_TM"/>
    <property type="match status" value="1"/>
</dbReference>
<evidence type="ECO:0000259" key="1">
    <source>
        <dbReference type="PROSITE" id="PS50206"/>
    </source>
</evidence>
<dbReference type="PROSITE" id="PS50206">
    <property type="entry name" value="RHODANESE_3"/>
    <property type="match status" value="1"/>
</dbReference>
<dbReference type="RefSeq" id="WP_192757872.1">
    <property type="nucleotide sequence ID" value="NZ_JADBDZ010000001.1"/>
</dbReference>
<dbReference type="InterPro" id="IPR021309">
    <property type="entry name" value="YgaP-like_TM"/>
</dbReference>
<feature type="domain" description="Rhodanese" evidence="1">
    <location>
        <begin position="17"/>
        <end position="104"/>
    </location>
</feature>
<comment type="caution">
    <text evidence="2">The sequence shown here is derived from an EMBL/GenBank/DDBJ whole genome shotgun (WGS) entry which is preliminary data.</text>
</comment>
<dbReference type="EMBL" id="JADBDZ010000001">
    <property type="protein sequence ID" value="MBE1530926.1"/>
    <property type="molecule type" value="Genomic_DNA"/>
</dbReference>
<dbReference type="SMART" id="SM00450">
    <property type="entry name" value="RHOD"/>
    <property type="match status" value="1"/>
</dbReference>
<keyword evidence="3" id="KW-1185">Reference proteome</keyword>
<evidence type="ECO:0000313" key="2">
    <source>
        <dbReference type="EMBL" id="MBE1530926.1"/>
    </source>
</evidence>
<proteinExistence type="predicted"/>
<dbReference type="PANTHER" id="PTHR44086:SF10">
    <property type="entry name" value="THIOSULFATE SULFURTRANSFERASE_RHODANESE-LIKE DOMAIN-CONTAINING PROTEIN 3"/>
    <property type="match status" value="1"/>
</dbReference>
<dbReference type="SUPFAM" id="SSF52821">
    <property type="entry name" value="Rhodanese/Cell cycle control phosphatase"/>
    <property type="match status" value="1"/>
</dbReference>
<evidence type="ECO:0000313" key="3">
    <source>
        <dbReference type="Proteomes" id="UP000627838"/>
    </source>
</evidence>
<accession>A0ABR9JKK8</accession>
<dbReference type="Pfam" id="PF00581">
    <property type="entry name" value="Rhodanese"/>
    <property type="match status" value="1"/>
</dbReference>
<organism evidence="2 3">
    <name type="scientific">Actinomadura algeriensis</name>
    <dbReference type="NCBI Taxonomy" id="1679523"/>
    <lineage>
        <taxon>Bacteria</taxon>
        <taxon>Bacillati</taxon>
        <taxon>Actinomycetota</taxon>
        <taxon>Actinomycetes</taxon>
        <taxon>Streptosporangiales</taxon>
        <taxon>Thermomonosporaceae</taxon>
        <taxon>Actinomadura</taxon>
    </lineage>
</organism>
<name>A0ABR9JKK8_9ACTN</name>
<dbReference type="InterPro" id="IPR001763">
    <property type="entry name" value="Rhodanese-like_dom"/>
</dbReference>
<gene>
    <name evidence="2" type="ORF">H4W34_000759</name>
</gene>
<dbReference type="PANTHER" id="PTHR44086">
    <property type="entry name" value="THIOSULFATE SULFURTRANSFERASE RDL2, MITOCHONDRIAL-RELATED"/>
    <property type="match status" value="1"/>
</dbReference>
<dbReference type="InterPro" id="IPR036873">
    <property type="entry name" value="Rhodanese-like_dom_sf"/>
</dbReference>
<dbReference type="Gene3D" id="6.10.140.1340">
    <property type="match status" value="1"/>
</dbReference>
<dbReference type="CDD" id="cd00158">
    <property type="entry name" value="RHOD"/>
    <property type="match status" value="1"/>
</dbReference>
<protein>
    <submittedName>
        <fullName evidence="2">Rhodanese-related sulfurtransferase</fullName>
    </submittedName>
</protein>